<proteinExistence type="predicted"/>
<reference evidence="2 3" key="1">
    <citation type="submission" date="2019-01" db="EMBL/GenBank/DDBJ databases">
        <title>Nocardioides guangzhouensis sp. nov., an actinobacterium isolated from soil.</title>
        <authorList>
            <person name="Fu Y."/>
            <person name="Cai Y."/>
            <person name="Lin Z."/>
            <person name="Chen P."/>
        </authorList>
    </citation>
    <scope>NUCLEOTIDE SEQUENCE [LARGE SCALE GENOMIC DNA]</scope>
    <source>
        <strain evidence="2 3">130</strain>
    </source>
</reference>
<protein>
    <submittedName>
        <fullName evidence="2">Carboxymuconolactone decarboxylase family protein</fullName>
    </submittedName>
</protein>
<dbReference type="SUPFAM" id="SSF69118">
    <property type="entry name" value="AhpD-like"/>
    <property type="match status" value="1"/>
</dbReference>
<dbReference type="OrthoDB" id="657225at2"/>
<accession>A0A4Q4ZKK0</accession>
<dbReference type="Gene3D" id="1.20.1290.10">
    <property type="entry name" value="AhpD-like"/>
    <property type="match status" value="1"/>
</dbReference>
<evidence type="ECO:0000313" key="2">
    <source>
        <dbReference type="EMBL" id="RYP88051.1"/>
    </source>
</evidence>
<dbReference type="InterPro" id="IPR003779">
    <property type="entry name" value="CMD-like"/>
</dbReference>
<evidence type="ECO:0000313" key="3">
    <source>
        <dbReference type="Proteomes" id="UP000295198"/>
    </source>
</evidence>
<dbReference type="AlphaFoldDB" id="A0A4Q4ZKK0"/>
<dbReference type="PANTHER" id="PTHR34846:SF10">
    <property type="entry name" value="CYTOPLASMIC PROTEIN"/>
    <property type="match status" value="1"/>
</dbReference>
<dbReference type="PANTHER" id="PTHR34846">
    <property type="entry name" value="4-CARBOXYMUCONOLACTONE DECARBOXYLASE FAMILY PROTEIN (AFU_ORTHOLOGUE AFUA_6G11590)"/>
    <property type="match status" value="1"/>
</dbReference>
<sequence length="188" mass="20830">MPSTFRIPKAELTGPYGRLLVAFTRRTFGEVPDVAYTLFHHKPILKATLAFERKAATWDRLDPHLKAYAVMTAAATVGCGWCLDFGYFMAHHDGLDLEKVRQVPTWRDAEVFTDLERDVMEYAEAMSTTPLGVTDWMVDKLTDQLGVEAVVELTKMVAVENERARMNAALGLASQGYADSCSLAPLGA</sequence>
<gene>
    <name evidence="2" type="ORF">EKO23_04185</name>
</gene>
<organism evidence="2 3">
    <name type="scientific">Nocardioides guangzhouensis</name>
    <dbReference type="NCBI Taxonomy" id="2497878"/>
    <lineage>
        <taxon>Bacteria</taxon>
        <taxon>Bacillati</taxon>
        <taxon>Actinomycetota</taxon>
        <taxon>Actinomycetes</taxon>
        <taxon>Propionibacteriales</taxon>
        <taxon>Nocardioidaceae</taxon>
        <taxon>Nocardioides</taxon>
    </lineage>
</organism>
<dbReference type="Pfam" id="PF02627">
    <property type="entry name" value="CMD"/>
    <property type="match status" value="1"/>
</dbReference>
<dbReference type="InterPro" id="IPR029032">
    <property type="entry name" value="AhpD-like"/>
</dbReference>
<name>A0A4Q4ZKK0_9ACTN</name>
<keyword evidence="3" id="KW-1185">Reference proteome</keyword>
<evidence type="ECO:0000259" key="1">
    <source>
        <dbReference type="Pfam" id="PF02627"/>
    </source>
</evidence>
<dbReference type="RefSeq" id="WP_134714397.1">
    <property type="nucleotide sequence ID" value="NZ_SDKM01000004.1"/>
</dbReference>
<dbReference type="EMBL" id="SDKM01000004">
    <property type="protein sequence ID" value="RYP88051.1"/>
    <property type="molecule type" value="Genomic_DNA"/>
</dbReference>
<feature type="domain" description="Carboxymuconolactone decarboxylase-like" evidence="1">
    <location>
        <begin position="46"/>
        <end position="125"/>
    </location>
</feature>
<dbReference type="Proteomes" id="UP000295198">
    <property type="component" value="Unassembled WGS sequence"/>
</dbReference>
<dbReference type="GO" id="GO:0051920">
    <property type="term" value="F:peroxiredoxin activity"/>
    <property type="evidence" value="ECO:0007669"/>
    <property type="project" value="InterPro"/>
</dbReference>
<comment type="caution">
    <text evidence="2">The sequence shown here is derived from an EMBL/GenBank/DDBJ whole genome shotgun (WGS) entry which is preliminary data.</text>
</comment>